<dbReference type="PANTHER" id="PTHR24348">
    <property type="entry name" value="SERINE/THREONINE-PROTEIN KINASE UNC-51-RELATED"/>
    <property type="match status" value="1"/>
</dbReference>
<dbReference type="SUPFAM" id="SSF56112">
    <property type="entry name" value="Protein kinase-like (PK-like)"/>
    <property type="match status" value="1"/>
</dbReference>
<dbReference type="PROSITE" id="PS50011">
    <property type="entry name" value="PROTEIN_KINASE_DOM"/>
    <property type="match status" value="1"/>
</dbReference>
<name>A0ABT2N8A5_9CYAN</name>
<dbReference type="Proteomes" id="UP001525961">
    <property type="component" value="Unassembled WGS sequence"/>
</dbReference>
<dbReference type="Gene3D" id="1.25.40.620">
    <property type="match status" value="1"/>
</dbReference>
<dbReference type="EMBL" id="JAMXFA010000017">
    <property type="protein sequence ID" value="MCT7978922.1"/>
    <property type="molecule type" value="Genomic_DNA"/>
</dbReference>
<feature type="domain" description="Protein kinase" evidence="1">
    <location>
        <begin position="1"/>
        <end position="199"/>
    </location>
</feature>
<dbReference type="Gene3D" id="1.10.510.10">
    <property type="entry name" value="Transferase(Phosphotransferase) domain 1"/>
    <property type="match status" value="1"/>
</dbReference>
<evidence type="ECO:0000313" key="2">
    <source>
        <dbReference type="EMBL" id="MCT7978922.1"/>
    </source>
</evidence>
<dbReference type="SUPFAM" id="SSF140869">
    <property type="entry name" value="GUN4-like"/>
    <property type="match status" value="1"/>
</dbReference>
<dbReference type="RefSeq" id="WP_261235861.1">
    <property type="nucleotide sequence ID" value="NZ_JAMXFA010000017.1"/>
</dbReference>
<dbReference type="GO" id="GO:0016301">
    <property type="term" value="F:kinase activity"/>
    <property type="evidence" value="ECO:0007669"/>
    <property type="project" value="UniProtKB-KW"/>
</dbReference>
<sequence length="363" mass="41668">MSLELGFEDDADEDEKYLGLAMELAEDSLRQYLENRQTLPQEEVRNIVIQIASLLVFIQSRNIVHHNLKPPNILKVRQVWKVADFGLSRMLTQGTSTKTSPSQQIGAFAYQPPESYQGEIHPAWDVWSLGILLQEMLTGTHPFAATTIPELMMKVMTQEPEFPQGLSREFVDILNGCLAKNPRQRWTAQQVLDAVQPSSSNRGNTLQSIEGLDLSSERPGINYYKLRDLLAAKQWEEADLETAKRMWEVMGRSDKEWLRSEDIERFPCKDLKIIDKLWVHYSQGKYGFSVQKKIWLECGSPTFPIFDNDNWERFCDRVGWSSAPEWIDVDEALSPSLPFMSYIGYGEGWPYRVSLALLARGDL</sequence>
<protein>
    <submittedName>
        <fullName evidence="2">Serine/threonine-protein kinase</fullName>
    </submittedName>
</protein>
<dbReference type="Gene3D" id="1.10.10.1770">
    <property type="entry name" value="Gun4-like"/>
    <property type="match status" value="1"/>
</dbReference>
<dbReference type="InterPro" id="IPR000719">
    <property type="entry name" value="Prot_kinase_dom"/>
</dbReference>
<keyword evidence="2" id="KW-0808">Transferase</keyword>
<gene>
    <name evidence="2" type="ORF">NG792_14515</name>
</gene>
<keyword evidence="2" id="KW-0418">Kinase</keyword>
<dbReference type="Pfam" id="PF00069">
    <property type="entry name" value="Pkinase"/>
    <property type="match status" value="1"/>
</dbReference>
<dbReference type="CDD" id="cd16383">
    <property type="entry name" value="GUN4"/>
    <property type="match status" value="1"/>
</dbReference>
<comment type="caution">
    <text evidence="2">The sequence shown here is derived from an EMBL/GenBank/DDBJ whole genome shotgun (WGS) entry which is preliminary data.</text>
</comment>
<dbReference type="InterPro" id="IPR008629">
    <property type="entry name" value="GUN4-like"/>
</dbReference>
<accession>A0ABT2N8A5</accession>
<dbReference type="InterPro" id="IPR037215">
    <property type="entry name" value="GUN4-like_sf"/>
</dbReference>
<evidence type="ECO:0000313" key="3">
    <source>
        <dbReference type="Proteomes" id="UP001525961"/>
    </source>
</evidence>
<reference evidence="2 3" key="1">
    <citation type="journal article" date="2022" name="Front. Microbiol.">
        <title>High genomic differentiation and limited gene flow indicate recent cryptic speciation within the genus Laspinema (cyanobacteria).</title>
        <authorList>
            <person name="Stanojkovic A."/>
            <person name="Skoupy S."/>
            <person name="Skaloud P."/>
            <person name="Dvorak P."/>
        </authorList>
    </citation>
    <scope>NUCLEOTIDE SEQUENCE [LARGE SCALE GENOMIC DNA]</scope>
    <source>
        <strain evidence="2 3">D3b</strain>
    </source>
</reference>
<organism evidence="2 3">
    <name type="scientific">Laspinema olomoucense D3b</name>
    <dbReference type="NCBI Taxonomy" id="2953688"/>
    <lineage>
        <taxon>Bacteria</taxon>
        <taxon>Bacillati</taxon>
        <taxon>Cyanobacteriota</taxon>
        <taxon>Cyanophyceae</taxon>
        <taxon>Oscillatoriophycideae</taxon>
        <taxon>Oscillatoriales</taxon>
        <taxon>Laspinemataceae</taxon>
        <taxon>Laspinema</taxon>
        <taxon>Laspinema olomoucense</taxon>
    </lineage>
</organism>
<dbReference type="CDD" id="cd14014">
    <property type="entry name" value="STKc_PknB_like"/>
    <property type="match status" value="1"/>
</dbReference>
<proteinExistence type="predicted"/>
<evidence type="ECO:0000259" key="1">
    <source>
        <dbReference type="PROSITE" id="PS50011"/>
    </source>
</evidence>
<keyword evidence="3" id="KW-1185">Reference proteome</keyword>
<dbReference type="InterPro" id="IPR011009">
    <property type="entry name" value="Kinase-like_dom_sf"/>
</dbReference>
<dbReference type="InterPro" id="IPR045269">
    <property type="entry name" value="Atg1-like"/>
</dbReference>
<dbReference type="Gene3D" id="3.30.200.20">
    <property type="entry name" value="Phosphorylase Kinase, domain 1"/>
    <property type="match status" value="1"/>
</dbReference>
<dbReference type="Pfam" id="PF05419">
    <property type="entry name" value="GUN4"/>
    <property type="match status" value="1"/>
</dbReference>